<comment type="caution">
    <text evidence="1">The sequence shown here is derived from an EMBL/GenBank/DDBJ whole genome shotgun (WGS) entry which is preliminary data.</text>
</comment>
<protein>
    <submittedName>
        <fullName evidence="1">Uncharacterized protein</fullName>
    </submittedName>
</protein>
<organism evidence="1 2">
    <name type="scientific">Levilactobacillus fujinensis</name>
    <dbReference type="NCBI Taxonomy" id="2486024"/>
    <lineage>
        <taxon>Bacteria</taxon>
        <taxon>Bacillati</taxon>
        <taxon>Bacillota</taxon>
        <taxon>Bacilli</taxon>
        <taxon>Lactobacillales</taxon>
        <taxon>Lactobacillaceae</taxon>
        <taxon>Levilactobacillus</taxon>
    </lineage>
</organism>
<keyword evidence="2" id="KW-1185">Reference proteome</keyword>
<evidence type="ECO:0000313" key="1">
    <source>
        <dbReference type="EMBL" id="MFC6259843.1"/>
    </source>
</evidence>
<dbReference type="EMBL" id="JBHSSI010000022">
    <property type="protein sequence ID" value="MFC6259843.1"/>
    <property type="molecule type" value="Genomic_DNA"/>
</dbReference>
<gene>
    <name evidence="1" type="ORF">ACFP1C_02690</name>
</gene>
<evidence type="ECO:0000313" key="2">
    <source>
        <dbReference type="Proteomes" id="UP001596283"/>
    </source>
</evidence>
<reference evidence="2" key="1">
    <citation type="journal article" date="2019" name="Int. J. Syst. Evol. Microbiol.">
        <title>The Global Catalogue of Microorganisms (GCM) 10K type strain sequencing project: providing services to taxonomists for standard genome sequencing and annotation.</title>
        <authorList>
            <consortium name="The Broad Institute Genomics Platform"/>
            <consortium name="The Broad Institute Genome Sequencing Center for Infectious Disease"/>
            <person name="Wu L."/>
            <person name="Ma J."/>
        </authorList>
    </citation>
    <scope>NUCLEOTIDE SEQUENCE [LARGE SCALE GENOMIC DNA]</scope>
    <source>
        <strain evidence="2">CCM 8908</strain>
    </source>
</reference>
<dbReference type="RefSeq" id="WP_382333219.1">
    <property type="nucleotide sequence ID" value="NZ_JBHSSI010000022.1"/>
</dbReference>
<name>A0ABW1TCY7_9LACO</name>
<accession>A0ABW1TCY7</accession>
<proteinExistence type="predicted"/>
<dbReference type="Proteomes" id="UP001596283">
    <property type="component" value="Unassembled WGS sequence"/>
</dbReference>
<sequence>MDAKLATEIEQYFLSLSNRTVWVISHTNHAAVAGLFDFQPNLA</sequence>